<keyword evidence="2" id="KW-1133">Transmembrane helix</keyword>
<name>A0A401Z0J0_9ACTN</name>
<evidence type="ECO:0000256" key="1">
    <source>
        <dbReference type="SAM" id="MobiDB-lite"/>
    </source>
</evidence>
<keyword evidence="4" id="KW-1185">Reference proteome</keyword>
<keyword evidence="2" id="KW-0812">Transmembrane</keyword>
<dbReference type="Proteomes" id="UP000286931">
    <property type="component" value="Unassembled WGS sequence"/>
</dbReference>
<feature type="region of interest" description="Disordered" evidence="1">
    <location>
        <begin position="38"/>
        <end position="64"/>
    </location>
</feature>
<evidence type="ECO:0000313" key="4">
    <source>
        <dbReference type="Proteomes" id="UP000286931"/>
    </source>
</evidence>
<dbReference type="OrthoDB" id="4350817at2"/>
<reference evidence="3 4" key="1">
    <citation type="submission" date="2018-12" db="EMBL/GenBank/DDBJ databases">
        <title>Draft genome sequence of Embleya hyalina NBRC 13850T.</title>
        <authorList>
            <person name="Komaki H."/>
            <person name="Hosoyama A."/>
            <person name="Kimura A."/>
            <person name="Ichikawa N."/>
            <person name="Tamura T."/>
        </authorList>
    </citation>
    <scope>NUCLEOTIDE SEQUENCE [LARGE SCALE GENOMIC DNA]</scope>
    <source>
        <strain evidence="3 4">NBRC 13850</strain>
    </source>
</reference>
<proteinExistence type="predicted"/>
<dbReference type="EMBL" id="BIFH01000039">
    <property type="protein sequence ID" value="GCE00375.1"/>
    <property type="molecule type" value="Genomic_DNA"/>
</dbReference>
<keyword evidence="2" id="KW-0472">Membrane</keyword>
<feature type="transmembrane region" description="Helical" evidence="2">
    <location>
        <begin position="74"/>
        <end position="93"/>
    </location>
</feature>
<sequence>MMEEVRLTPNERRMLEEIEYELRKDEELDLALRTMRPSRNRRRGGARGRVVPGAGSMPASGRARRRMRRPTLSGTWHVLLLVVLFAAVFAALITTSGAYLVVIAFALIIMGCTTTLVWLCVSFLLRRGGGGRT</sequence>
<evidence type="ECO:0000256" key="2">
    <source>
        <dbReference type="SAM" id="Phobius"/>
    </source>
</evidence>
<feature type="compositionally biased region" description="Low complexity" evidence="1">
    <location>
        <begin position="48"/>
        <end position="61"/>
    </location>
</feature>
<evidence type="ECO:0008006" key="5">
    <source>
        <dbReference type="Google" id="ProtNLM"/>
    </source>
</evidence>
<protein>
    <recommendedName>
        <fullName evidence="5">DUF3040 domain-containing protein</fullName>
    </recommendedName>
</protein>
<feature type="transmembrane region" description="Helical" evidence="2">
    <location>
        <begin position="99"/>
        <end position="125"/>
    </location>
</feature>
<dbReference type="RefSeq" id="WP_126642107.1">
    <property type="nucleotide sequence ID" value="NZ_BIFH01000039.1"/>
</dbReference>
<dbReference type="AlphaFoldDB" id="A0A401Z0J0"/>
<gene>
    <name evidence="3" type="ORF">EHYA_08100</name>
</gene>
<comment type="caution">
    <text evidence="3">The sequence shown here is derived from an EMBL/GenBank/DDBJ whole genome shotgun (WGS) entry which is preliminary data.</text>
</comment>
<evidence type="ECO:0000313" key="3">
    <source>
        <dbReference type="EMBL" id="GCE00375.1"/>
    </source>
</evidence>
<accession>A0A401Z0J0</accession>
<organism evidence="3 4">
    <name type="scientific">Embleya hyalina</name>
    <dbReference type="NCBI Taxonomy" id="516124"/>
    <lineage>
        <taxon>Bacteria</taxon>
        <taxon>Bacillati</taxon>
        <taxon>Actinomycetota</taxon>
        <taxon>Actinomycetes</taxon>
        <taxon>Kitasatosporales</taxon>
        <taxon>Streptomycetaceae</taxon>
        <taxon>Embleya</taxon>
    </lineage>
</organism>